<protein>
    <recommendedName>
        <fullName evidence="12">G-protein coupled receptors family 1 profile domain-containing protein</fullName>
    </recommendedName>
</protein>
<dbReference type="OrthoDB" id="9445642at2759"/>
<dbReference type="PRINTS" id="PR01012">
    <property type="entry name" value="NRPEPTIDEYR"/>
</dbReference>
<proteinExistence type="inferred from homology"/>
<evidence type="ECO:0000256" key="9">
    <source>
        <dbReference type="RuleBase" id="RU000688"/>
    </source>
</evidence>
<keyword evidence="7 9" id="KW-0675">Receptor</keyword>
<dbReference type="EnsemblMetazoa" id="tetur02g07280.1">
    <property type="protein sequence ID" value="tetur02g07280.1"/>
    <property type="gene ID" value="tetur02g07280"/>
</dbReference>
<evidence type="ECO:0000256" key="5">
    <source>
        <dbReference type="ARBA" id="ARBA00023040"/>
    </source>
</evidence>
<dbReference type="HOGENOM" id="CLU_009579_6_1_1"/>
<feature type="transmembrane region" description="Helical" evidence="11">
    <location>
        <begin position="317"/>
        <end position="335"/>
    </location>
</feature>
<name>T1JW77_TETUR</name>
<gene>
    <name evidence="13" type="primary">107371212</name>
</gene>
<feature type="transmembrane region" description="Helical" evidence="11">
    <location>
        <begin position="97"/>
        <end position="125"/>
    </location>
</feature>
<dbReference type="InterPro" id="IPR017452">
    <property type="entry name" value="GPCR_Rhodpsn_7TM"/>
</dbReference>
<dbReference type="eggNOG" id="KOG4219">
    <property type="taxonomic scope" value="Eukaryota"/>
</dbReference>
<organism evidence="13 14">
    <name type="scientific">Tetranychus urticae</name>
    <name type="common">Two-spotted spider mite</name>
    <dbReference type="NCBI Taxonomy" id="32264"/>
    <lineage>
        <taxon>Eukaryota</taxon>
        <taxon>Metazoa</taxon>
        <taxon>Ecdysozoa</taxon>
        <taxon>Arthropoda</taxon>
        <taxon>Chelicerata</taxon>
        <taxon>Arachnida</taxon>
        <taxon>Acari</taxon>
        <taxon>Acariformes</taxon>
        <taxon>Trombidiformes</taxon>
        <taxon>Prostigmata</taxon>
        <taxon>Eleutherengona</taxon>
        <taxon>Raphignathae</taxon>
        <taxon>Tetranychoidea</taxon>
        <taxon>Tetranychidae</taxon>
        <taxon>Tetranychus</taxon>
    </lineage>
</organism>
<evidence type="ECO:0000256" key="10">
    <source>
        <dbReference type="SAM" id="MobiDB-lite"/>
    </source>
</evidence>
<feature type="domain" description="G-protein coupled receptors family 1 profile" evidence="12">
    <location>
        <begin position="116"/>
        <end position="376"/>
    </location>
</feature>
<dbReference type="Proteomes" id="UP000015104">
    <property type="component" value="Unassembled WGS sequence"/>
</dbReference>
<dbReference type="Gene3D" id="1.20.1070.10">
    <property type="entry name" value="Rhodopsin 7-helix transmembrane proteins"/>
    <property type="match status" value="1"/>
</dbReference>
<evidence type="ECO:0000256" key="11">
    <source>
        <dbReference type="SAM" id="Phobius"/>
    </source>
</evidence>
<comment type="subcellular location">
    <subcellularLocation>
        <location evidence="1">Membrane</location>
        <topology evidence="1">Multi-pass membrane protein</topology>
    </subcellularLocation>
</comment>
<evidence type="ECO:0000313" key="13">
    <source>
        <dbReference type="EnsemblMetazoa" id="tetur02g07280.1"/>
    </source>
</evidence>
<keyword evidence="8 9" id="KW-0807">Transducer</keyword>
<keyword evidence="6 11" id="KW-0472">Membrane</keyword>
<feature type="transmembrane region" description="Helical" evidence="11">
    <location>
        <begin position="276"/>
        <end position="297"/>
    </location>
</feature>
<accession>T1JW77</accession>
<dbReference type="AlphaFoldDB" id="T1JW77"/>
<dbReference type="PROSITE" id="PS50262">
    <property type="entry name" value="G_PROTEIN_RECEP_F1_2"/>
    <property type="match status" value="1"/>
</dbReference>
<keyword evidence="14" id="KW-1185">Reference proteome</keyword>
<reference evidence="13" key="2">
    <citation type="submission" date="2015-06" db="UniProtKB">
        <authorList>
            <consortium name="EnsemblMetazoa"/>
        </authorList>
    </citation>
    <scope>IDENTIFICATION</scope>
</reference>
<dbReference type="InterPro" id="IPR000276">
    <property type="entry name" value="GPCR_Rhodpsn"/>
</dbReference>
<feature type="transmembrane region" description="Helical" evidence="11">
    <location>
        <begin position="215"/>
        <end position="236"/>
    </location>
</feature>
<dbReference type="Pfam" id="PF00001">
    <property type="entry name" value="7tm_1"/>
    <property type="match status" value="1"/>
</dbReference>
<keyword evidence="3 9" id="KW-0812">Transmembrane</keyword>
<dbReference type="PANTHER" id="PTHR45695:SF9">
    <property type="entry name" value="LEUCOKININ RECEPTOR"/>
    <property type="match status" value="1"/>
</dbReference>
<dbReference type="InterPro" id="IPR000611">
    <property type="entry name" value="NPY_rcpt"/>
</dbReference>
<dbReference type="PROSITE" id="PS00237">
    <property type="entry name" value="G_PROTEIN_RECEP_F1_1"/>
    <property type="match status" value="1"/>
</dbReference>
<evidence type="ECO:0000256" key="3">
    <source>
        <dbReference type="ARBA" id="ARBA00022692"/>
    </source>
</evidence>
<dbReference type="GO" id="GO:0005886">
    <property type="term" value="C:plasma membrane"/>
    <property type="evidence" value="ECO:0007669"/>
    <property type="project" value="TreeGrafter"/>
</dbReference>
<evidence type="ECO:0000256" key="8">
    <source>
        <dbReference type="ARBA" id="ARBA00023224"/>
    </source>
</evidence>
<keyword evidence="4 11" id="KW-1133">Transmembrane helix</keyword>
<dbReference type="OMA" id="RFRICRV"/>
<feature type="region of interest" description="Disordered" evidence="10">
    <location>
        <begin position="56"/>
        <end position="82"/>
    </location>
</feature>
<dbReference type="GO" id="GO:0004983">
    <property type="term" value="F:neuropeptide Y receptor activity"/>
    <property type="evidence" value="ECO:0007669"/>
    <property type="project" value="InterPro"/>
</dbReference>
<sequence length="437" mass="49071">MDITRYKFGITNSSSLVSASSYLIKSILTNVSPSASPLSLTSLPSSPLSSIVVLPPSSSSSTSPPSPLPPSEASLSGDESIDNSEASSEGIYQIPPLMIVFLTSIYLLVSLCAVIGNSMVLWIVIKSKRMRNVTNFFIANLAVADLVIASLAVPFQFPAALLQRWVLPHFMCSLCPTAQVVSVNVSIFTLVAISLDRHQAVTRPLATRMYKKSALFIIAFIWLISLLLATPTFVAWEVRYVWSTESSNYTEPFCDTSSVSSDFWRHYNHFLVALQYFIPLFVISFAYIHMAVILSEVDATTAKRNDYMRALQNKRRVIKMLFIVVALFAICWLPFQLYNILQEIYPSINEYKYINVIWFSCHWLSMSNSCYNPFIYAIYGERFKAEFVARFRICRVLRKCMVTDDKSTNGLTYSFTGRKFADTSLYKKSIGSSAAAE</sequence>
<evidence type="ECO:0000256" key="4">
    <source>
        <dbReference type="ARBA" id="ARBA00022989"/>
    </source>
</evidence>
<dbReference type="PANTHER" id="PTHR45695">
    <property type="entry name" value="LEUCOKININ RECEPTOR-RELATED"/>
    <property type="match status" value="1"/>
</dbReference>
<feature type="transmembrane region" description="Helical" evidence="11">
    <location>
        <begin position="177"/>
        <end position="195"/>
    </location>
</feature>
<dbReference type="PRINTS" id="PR00237">
    <property type="entry name" value="GPCRRHODOPSN"/>
</dbReference>
<comment type="similarity">
    <text evidence="2 9">Belongs to the G-protein coupled receptor 1 family.</text>
</comment>
<dbReference type="SUPFAM" id="SSF81321">
    <property type="entry name" value="Family A G protein-coupled receptor-like"/>
    <property type="match status" value="1"/>
</dbReference>
<evidence type="ECO:0000259" key="12">
    <source>
        <dbReference type="PROSITE" id="PS50262"/>
    </source>
</evidence>
<evidence type="ECO:0000313" key="14">
    <source>
        <dbReference type="Proteomes" id="UP000015104"/>
    </source>
</evidence>
<dbReference type="EMBL" id="CAEY01000807">
    <property type="status" value="NOT_ANNOTATED_CDS"/>
    <property type="molecule type" value="Genomic_DNA"/>
</dbReference>
<reference evidence="14" key="1">
    <citation type="submission" date="2011-08" db="EMBL/GenBank/DDBJ databases">
        <authorList>
            <person name="Rombauts S."/>
        </authorList>
    </citation>
    <scope>NUCLEOTIDE SEQUENCE</scope>
    <source>
        <strain evidence="14">London</strain>
    </source>
</reference>
<evidence type="ECO:0000256" key="6">
    <source>
        <dbReference type="ARBA" id="ARBA00023136"/>
    </source>
</evidence>
<evidence type="ECO:0000256" key="7">
    <source>
        <dbReference type="ARBA" id="ARBA00023170"/>
    </source>
</evidence>
<dbReference type="KEGG" id="tut:107371212"/>
<evidence type="ECO:0000256" key="2">
    <source>
        <dbReference type="ARBA" id="ARBA00010663"/>
    </source>
</evidence>
<evidence type="ECO:0000256" key="1">
    <source>
        <dbReference type="ARBA" id="ARBA00004141"/>
    </source>
</evidence>
<feature type="transmembrane region" description="Helical" evidence="11">
    <location>
        <begin position="137"/>
        <end position="157"/>
    </location>
</feature>
<keyword evidence="5 9" id="KW-0297">G-protein coupled receptor</keyword>